<comment type="caution">
    <text evidence="1">The sequence shown here is derived from an EMBL/GenBank/DDBJ whole genome shotgun (WGS) entry which is preliminary data.</text>
</comment>
<reference evidence="1 2" key="1">
    <citation type="submission" date="2017-11" db="EMBL/GenBank/DDBJ databases">
        <authorList>
            <person name="Lechat P."/>
        </authorList>
    </citation>
    <scope>NUCLEOTIDE SEQUENCE [LARGE SCALE GENOMIC DNA]</scope>
    <source>
        <strain evidence="1">L495</strain>
    </source>
</reference>
<accession>A0AAQ1SMM1</accession>
<gene>
    <name evidence="1" type="ORF">LMANV2_180032</name>
</gene>
<dbReference type="Proteomes" id="UP000234460">
    <property type="component" value="Chromosome LMANV2"/>
</dbReference>
<evidence type="ECO:0000313" key="2">
    <source>
        <dbReference type="Proteomes" id="UP000234460"/>
    </source>
</evidence>
<protein>
    <submittedName>
        <fullName evidence="1">Uncharacterized protein</fullName>
    </submittedName>
</protein>
<name>A0AAQ1SMM1_LEPIR</name>
<evidence type="ECO:0000313" key="1">
    <source>
        <dbReference type="EMBL" id="SOR60561.1"/>
    </source>
</evidence>
<proteinExistence type="predicted"/>
<dbReference type="EMBL" id="OEJX01000010">
    <property type="protein sequence ID" value="SOR60561.1"/>
    <property type="molecule type" value="Genomic_DNA"/>
</dbReference>
<sequence>MITGIQENSGQIRTGRAWAKKNMRNIYVSFFEGQAGFLKLFLRILQLNSKTSNDLILDRIQRGFNSKK</sequence>
<dbReference type="AlphaFoldDB" id="A0AAQ1SMM1"/>
<organism evidence="1 2">
    <name type="scientific">Leptospira interrogans serovar Manilae</name>
    <dbReference type="NCBI Taxonomy" id="214675"/>
    <lineage>
        <taxon>Bacteria</taxon>
        <taxon>Pseudomonadati</taxon>
        <taxon>Spirochaetota</taxon>
        <taxon>Spirochaetia</taxon>
        <taxon>Leptospirales</taxon>
        <taxon>Leptospiraceae</taxon>
        <taxon>Leptospira</taxon>
    </lineage>
</organism>